<dbReference type="CDD" id="cd00799">
    <property type="entry name" value="INT_Cre_C"/>
    <property type="match status" value="1"/>
</dbReference>
<dbReference type="Gene3D" id="1.10.150.130">
    <property type="match status" value="1"/>
</dbReference>
<reference evidence="4" key="1">
    <citation type="submission" date="2016-09" db="EMBL/GenBank/DDBJ databases">
        <authorList>
            <person name="Capua I."/>
            <person name="De Benedictis P."/>
            <person name="Joannis T."/>
            <person name="Lombin L.H."/>
            <person name="Cattoli G."/>
        </authorList>
    </citation>
    <scope>NUCLEOTIDE SEQUENCE</scope>
    <source>
        <strain evidence="4">B9</strain>
    </source>
</reference>
<dbReference type="Gene3D" id="1.10.443.10">
    <property type="entry name" value="Intergrase catalytic core"/>
    <property type="match status" value="1"/>
</dbReference>
<dbReference type="InterPro" id="IPR013762">
    <property type="entry name" value="Integrase-like_cat_sf"/>
</dbReference>
<dbReference type="InterPro" id="IPR002104">
    <property type="entry name" value="Integrase_catalytic"/>
</dbReference>
<dbReference type="AlphaFoldDB" id="A0A1K0J2C0"/>
<dbReference type="PANTHER" id="PTHR34605:SF4">
    <property type="entry name" value="DNA ADENINE METHYLTRANSFERASE"/>
    <property type="match status" value="1"/>
</dbReference>
<proteinExistence type="predicted"/>
<dbReference type="EMBL" id="FMSH01000496">
    <property type="protein sequence ID" value="SCU97912.1"/>
    <property type="molecule type" value="Genomic_DNA"/>
</dbReference>
<evidence type="ECO:0000256" key="1">
    <source>
        <dbReference type="ARBA" id="ARBA00023125"/>
    </source>
</evidence>
<gene>
    <name evidence="4" type="ORF">CNECB9_5450002</name>
</gene>
<keyword evidence="1" id="KW-0238">DNA-binding</keyword>
<dbReference type="SUPFAM" id="SSF56349">
    <property type="entry name" value="DNA breaking-rejoining enzymes"/>
    <property type="match status" value="1"/>
</dbReference>
<evidence type="ECO:0000259" key="3">
    <source>
        <dbReference type="PROSITE" id="PS51898"/>
    </source>
</evidence>
<keyword evidence="2" id="KW-0233">DNA recombination</keyword>
<organism evidence="4">
    <name type="scientific">Cupriavidus necator</name>
    <name type="common">Alcaligenes eutrophus</name>
    <name type="synonym">Ralstonia eutropha</name>
    <dbReference type="NCBI Taxonomy" id="106590"/>
    <lineage>
        <taxon>Bacteria</taxon>
        <taxon>Pseudomonadati</taxon>
        <taxon>Pseudomonadota</taxon>
        <taxon>Betaproteobacteria</taxon>
        <taxon>Burkholderiales</taxon>
        <taxon>Burkholderiaceae</taxon>
        <taxon>Cupriavidus</taxon>
    </lineage>
</organism>
<dbReference type="PANTHER" id="PTHR34605">
    <property type="entry name" value="PHAGE_INTEGRASE DOMAIN-CONTAINING PROTEIN"/>
    <property type="match status" value="1"/>
</dbReference>
<dbReference type="GO" id="GO:0015074">
    <property type="term" value="P:DNA integration"/>
    <property type="evidence" value="ECO:0007669"/>
    <property type="project" value="InterPro"/>
</dbReference>
<dbReference type="InterPro" id="IPR011010">
    <property type="entry name" value="DNA_brk_join_enz"/>
</dbReference>
<evidence type="ECO:0000313" key="4">
    <source>
        <dbReference type="EMBL" id="SCU97912.1"/>
    </source>
</evidence>
<sequence length="452" mass="51213">MVMETRQARQYASAPSLFAPLAMHDVDRYLEAATRDNTRRSYQAAIRHFEVEWGGFLPASADSIARYLAEHAQTLSINTLRQRLAAIAQWHVSQGFPDPTRAPHVRKVLKGIQALHPAQERRAKPLQLAQFEQLVVWLDAQIAAASMTGNDHHLRVLARNKALVLIGFWRGFRSDELSRLQIEHITVEPGRGMTIFLPHTKTDRNHAGTTHKAPALSRLCPVAAYVAWLAASGLAAGPVFRRIDRWGRIAEEGLQASSVVPLLRKLFQDAGLPQADRYSSHSLRRGFATWANANQWDLKMLMEYVGWKDVRSAMRYIDAADPFAQHRIEAALAPPPATPPSAPPPERRPTVAPKLVPETRLTVDLYIERNSKFVRGKSKARRWIEQFCLSQYQMRVFEQRRPRYEIVMPFAAGPELEKAIEVLLADMHENADLCNCFIEVTLHDPLTDTHWS</sequence>
<dbReference type="InterPro" id="IPR052925">
    <property type="entry name" value="Phage_Integrase-like_Recomb"/>
</dbReference>
<feature type="domain" description="Tyr recombinase" evidence="3">
    <location>
        <begin position="133"/>
        <end position="332"/>
    </location>
</feature>
<dbReference type="InterPro" id="IPR010998">
    <property type="entry name" value="Integrase_recombinase_N"/>
</dbReference>
<dbReference type="PROSITE" id="PS51898">
    <property type="entry name" value="TYR_RECOMBINASE"/>
    <property type="match status" value="1"/>
</dbReference>
<dbReference type="SUPFAM" id="SSF47823">
    <property type="entry name" value="lambda integrase-like, N-terminal domain"/>
    <property type="match status" value="1"/>
</dbReference>
<name>A0A1K0J2C0_CUPNE</name>
<accession>A0A1K0J2C0</accession>
<dbReference type="Pfam" id="PF00589">
    <property type="entry name" value="Phage_integrase"/>
    <property type="match status" value="1"/>
</dbReference>
<evidence type="ECO:0000256" key="2">
    <source>
        <dbReference type="ARBA" id="ARBA00023172"/>
    </source>
</evidence>
<dbReference type="GO" id="GO:0003677">
    <property type="term" value="F:DNA binding"/>
    <property type="evidence" value="ECO:0007669"/>
    <property type="project" value="UniProtKB-KW"/>
</dbReference>
<protein>
    <submittedName>
        <fullName evidence="4">Putative Cointegrate resolution protein S / recombinase</fullName>
    </submittedName>
</protein>
<dbReference type="GO" id="GO:0006310">
    <property type="term" value="P:DNA recombination"/>
    <property type="evidence" value="ECO:0007669"/>
    <property type="project" value="UniProtKB-KW"/>
</dbReference>